<protein>
    <submittedName>
        <fullName evidence="1">Uncharacterized protein</fullName>
    </submittedName>
</protein>
<dbReference type="EMBL" id="JAPFFI010000024">
    <property type="protein sequence ID" value="KAJ6313577.1"/>
    <property type="molecule type" value="Genomic_DNA"/>
</dbReference>
<reference evidence="1" key="2">
    <citation type="journal article" date="2023" name="Int. J. Mol. Sci.">
        <title>De Novo Assembly and Annotation of 11 Diverse Shrub Willow (Salix) Genomes Reveals Novel Gene Organization in Sex-Linked Regions.</title>
        <authorList>
            <person name="Hyden B."/>
            <person name="Feng K."/>
            <person name="Yates T.B."/>
            <person name="Jawdy S."/>
            <person name="Cereghino C."/>
            <person name="Smart L.B."/>
            <person name="Muchero W."/>
        </authorList>
    </citation>
    <scope>NUCLEOTIDE SEQUENCE</scope>
    <source>
        <tissue evidence="1">Shoot tip</tissue>
    </source>
</reference>
<reference evidence="1" key="1">
    <citation type="submission" date="2022-10" db="EMBL/GenBank/DDBJ databases">
        <authorList>
            <person name="Hyden B.L."/>
            <person name="Feng K."/>
            <person name="Yates T."/>
            <person name="Jawdy S."/>
            <person name="Smart L.B."/>
            <person name="Muchero W."/>
        </authorList>
    </citation>
    <scope>NUCLEOTIDE SEQUENCE</scope>
    <source>
        <tissue evidence="1">Shoot tip</tissue>
    </source>
</reference>
<comment type="caution">
    <text evidence="1">The sequence shown here is derived from an EMBL/GenBank/DDBJ whole genome shotgun (WGS) entry which is preliminary data.</text>
</comment>
<evidence type="ECO:0000313" key="1">
    <source>
        <dbReference type="EMBL" id="KAJ6313577.1"/>
    </source>
</evidence>
<gene>
    <name evidence="1" type="ORF">OIU77_014962</name>
</gene>
<evidence type="ECO:0000313" key="2">
    <source>
        <dbReference type="Proteomes" id="UP001141253"/>
    </source>
</evidence>
<sequence length="42" mass="4635">MTSFLTMEFTVVLAVERRFTNPPPNLTLAVDGLLSTKVSLQP</sequence>
<accession>A0ABQ8ZZC5</accession>
<name>A0ABQ8ZZC5_9ROSI</name>
<keyword evidence="2" id="KW-1185">Reference proteome</keyword>
<proteinExistence type="predicted"/>
<organism evidence="1 2">
    <name type="scientific">Salix suchowensis</name>
    <dbReference type="NCBI Taxonomy" id="1278906"/>
    <lineage>
        <taxon>Eukaryota</taxon>
        <taxon>Viridiplantae</taxon>
        <taxon>Streptophyta</taxon>
        <taxon>Embryophyta</taxon>
        <taxon>Tracheophyta</taxon>
        <taxon>Spermatophyta</taxon>
        <taxon>Magnoliopsida</taxon>
        <taxon>eudicotyledons</taxon>
        <taxon>Gunneridae</taxon>
        <taxon>Pentapetalae</taxon>
        <taxon>rosids</taxon>
        <taxon>fabids</taxon>
        <taxon>Malpighiales</taxon>
        <taxon>Salicaceae</taxon>
        <taxon>Saliceae</taxon>
        <taxon>Salix</taxon>
    </lineage>
</organism>
<dbReference type="Proteomes" id="UP001141253">
    <property type="component" value="Chromosome 10"/>
</dbReference>